<comment type="caution">
    <text evidence="1">The sequence shown here is derived from an EMBL/GenBank/DDBJ whole genome shotgun (WGS) entry which is preliminary data.</text>
</comment>
<protein>
    <submittedName>
        <fullName evidence="1">Uncharacterized protein</fullName>
    </submittedName>
</protein>
<reference evidence="1 2" key="1">
    <citation type="submission" date="2023-09" db="EMBL/GenBank/DDBJ databases">
        <authorList>
            <person name="Wang M."/>
        </authorList>
    </citation>
    <scope>NUCLEOTIDE SEQUENCE [LARGE SCALE GENOMIC DNA]</scope>
    <source>
        <strain evidence="1">GT-2023</strain>
        <tissue evidence="1">Liver</tissue>
    </source>
</reference>
<accession>A0ABR3NT33</accession>
<proteinExistence type="predicted"/>
<dbReference type="Proteomes" id="UP001558613">
    <property type="component" value="Unassembled WGS sequence"/>
</dbReference>
<evidence type="ECO:0000313" key="1">
    <source>
        <dbReference type="EMBL" id="KAL1280181.1"/>
    </source>
</evidence>
<evidence type="ECO:0000313" key="2">
    <source>
        <dbReference type="Proteomes" id="UP001558613"/>
    </source>
</evidence>
<organism evidence="1 2">
    <name type="scientific">Cirrhinus molitorella</name>
    <name type="common">mud carp</name>
    <dbReference type="NCBI Taxonomy" id="172907"/>
    <lineage>
        <taxon>Eukaryota</taxon>
        <taxon>Metazoa</taxon>
        <taxon>Chordata</taxon>
        <taxon>Craniata</taxon>
        <taxon>Vertebrata</taxon>
        <taxon>Euteleostomi</taxon>
        <taxon>Actinopterygii</taxon>
        <taxon>Neopterygii</taxon>
        <taxon>Teleostei</taxon>
        <taxon>Ostariophysi</taxon>
        <taxon>Cypriniformes</taxon>
        <taxon>Cyprinidae</taxon>
        <taxon>Labeoninae</taxon>
        <taxon>Labeonini</taxon>
        <taxon>Cirrhinus</taxon>
    </lineage>
</organism>
<keyword evidence="2" id="KW-1185">Reference proteome</keyword>
<dbReference type="EMBL" id="JAYMGO010000002">
    <property type="protein sequence ID" value="KAL1280181.1"/>
    <property type="molecule type" value="Genomic_DNA"/>
</dbReference>
<gene>
    <name evidence="1" type="ORF">QQF64_014781</name>
</gene>
<name>A0ABR3NT33_9TELE</name>
<sequence length="256" mass="28144">MSPITSHLSISCELCIYADMTPLPSHVEIGHFTFHSLVFIPPACLHLSSLQSERVSLQPNTAGQTAVLTASQGFGGTEKKRGVGQLCRQLYLDWKDRAVADLRVTLTRKASALAVLSTSSLYSLEVSGFQQQVLEEQLKIEIEAKTEGREALLTQRMPDGCSSTDSLCRVLANPVRVRCIMKTDLRTSQAVAFCSTPICETFFPGSQSDKAQVRKEQGMRIWTHNSWPGAQPENVVIATRALSWLSGRWIGCTLSS</sequence>